<organism evidence="6 7">
    <name type="scientific">Colletotrichum shisoi</name>
    <dbReference type="NCBI Taxonomy" id="2078593"/>
    <lineage>
        <taxon>Eukaryota</taxon>
        <taxon>Fungi</taxon>
        <taxon>Dikarya</taxon>
        <taxon>Ascomycota</taxon>
        <taxon>Pezizomycotina</taxon>
        <taxon>Sordariomycetes</taxon>
        <taxon>Hypocreomycetidae</taxon>
        <taxon>Glomerellales</taxon>
        <taxon>Glomerellaceae</taxon>
        <taxon>Colletotrichum</taxon>
        <taxon>Colletotrichum destructivum species complex</taxon>
    </lineage>
</organism>
<keyword evidence="2 5" id="KW-0349">Heme</keyword>
<dbReference type="Gene3D" id="1.10.630.10">
    <property type="entry name" value="Cytochrome P450"/>
    <property type="match status" value="1"/>
</dbReference>
<evidence type="ECO:0000313" key="6">
    <source>
        <dbReference type="EMBL" id="TQN68409.1"/>
    </source>
</evidence>
<dbReference type="GO" id="GO:0020037">
    <property type="term" value="F:heme binding"/>
    <property type="evidence" value="ECO:0007669"/>
    <property type="project" value="InterPro"/>
</dbReference>
<dbReference type="EMBL" id="PUHP01000706">
    <property type="protein sequence ID" value="TQN68409.1"/>
    <property type="molecule type" value="Genomic_DNA"/>
</dbReference>
<keyword evidence="7" id="KW-1185">Reference proteome</keyword>
<keyword evidence="6" id="KW-0503">Monooxygenase</keyword>
<evidence type="ECO:0000256" key="2">
    <source>
        <dbReference type="ARBA" id="ARBA00022617"/>
    </source>
</evidence>
<dbReference type="SUPFAM" id="SSF48264">
    <property type="entry name" value="Cytochrome P450"/>
    <property type="match status" value="1"/>
</dbReference>
<dbReference type="GO" id="GO:0016705">
    <property type="term" value="F:oxidoreductase activity, acting on paired donors, with incorporation or reduction of molecular oxygen"/>
    <property type="evidence" value="ECO:0007669"/>
    <property type="project" value="InterPro"/>
</dbReference>
<evidence type="ECO:0000256" key="5">
    <source>
        <dbReference type="PIRSR" id="PIRSR602401-1"/>
    </source>
</evidence>
<evidence type="ECO:0000256" key="1">
    <source>
        <dbReference type="ARBA" id="ARBA00010617"/>
    </source>
</evidence>
<accession>A0A5Q4BP68</accession>
<reference evidence="6 7" key="1">
    <citation type="journal article" date="2019" name="Sci. Rep.">
        <title>Colletotrichum shisoi sp. nov., an anthracnose pathogen of Perilla frutescens in Japan: molecular phylogenetic, morphological and genomic evidence.</title>
        <authorList>
            <person name="Gan P."/>
            <person name="Tsushima A."/>
            <person name="Hiroyama R."/>
            <person name="Narusaka M."/>
            <person name="Takano Y."/>
            <person name="Narusaka Y."/>
            <person name="Kawaradani M."/>
            <person name="Damm U."/>
            <person name="Shirasu K."/>
        </authorList>
    </citation>
    <scope>NUCLEOTIDE SEQUENCE [LARGE SCALE GENOMIC DNA]</scope>
    <source>
        <strain evidence="6 7">PG-2018a</strain>
    </source>
</reference>
<evidence type="ECO:0000256" key="4">
    <source>
        <dbReference type="ARBA" id="ARBA00023004"/>
    </source>
</evidence>
<dbReference type="Proteomes" id="UP000326340">
    <property type="component" value="Unassembled WGS sequence"/>
</dbReference>
<dbReference type="Pfam" id="PF00067">
    <property type="entry name" value="p450"/>
    <property type="match status" value="1"/>
</dbReference>
<keyword evidence="6" id="KW-0560">Oxidoreductase</keyword>
<gene>
    <name evidence="6" type="primary">YanH</name>
    <name evidence="6" type="ORF">CSHISOI_07037</name>
</gene>
<evidence type="ECO:0000256" key="3">
    <source>
        <dbReference type="ARBA" id="ARBA00022723"/>
    </source>
</evidence>
<comment type="similarity">
    <text evidence="1">Belongs to the cytochrome P450 family.</text>
</comment>
<sequence>MFLKAFHRAHASPLSHIPNAGWGAGYSRLIWAFREEYCGKITIDLPKIHEKLGSIVRIGPNELSFYSIDIYDLIHSVSSGFAKDPRNYGEFVQDGHPALFSITDPEEHSKRRRILGQLFSRSKIGNLEGLMLHHVNEFVGAVGEQQRPFDVGPACRALEADIISEFSFGEALNAVRSWSKGHDTPIVSKNDKKATFMPLLMNFPVLYDIWLAVEDVFCHVEGSKISSRKGLQQYDQVYHHVQYSREERPAANRVESQWTSEAWVKNKDPERKSPFPNLINVMVSAGVPTQTALSEAKENLGPGTDTTSASLAHILDALSRNTTYQKKLYQDLARLGFPTDMSALERIPRLKACVKEGIRWAGAAAAMLPRVVPEGGVDLCGKFIPEDTVITSSPIWYLRDKYAYPNPELFDPYRWIDETGTILTENALRDKFYVPFSKGPNICNGSHFSYFELFLSLAKVVENFVLIHADEDGGGLAQAAGLNSSDWQPVQLPRRKEWVAAVVTEPLLVTAIPRNRE</sequence>
<dbReference type="GO" id="GO:0005506">
    <property type="term" value="F:iron ion binding"/>
    <property type="evidence" value="ECO:0007669"/>
    <property type="project" value="InterPro"/>
</dbReference>
<protein>
    <submittedName>
        <fullName evidence="6">Cytochrome P450 monooxygenase yanH</fullName>
    </submittedName>
</protein>
<dbReference type="InterPro" id="IPR036396">
    <property type="entry name" value="Cyt_P450_sf"/>
</dbReference>
<dbReference type="GO" id="GO:0004497">
    <property type="term" value="F:monooxygenase activity"/>
    <property type="evidence" value="ECO:0007669"/>
    <property type="project" value="UniProtKB-KW"/>
</dbReference>
<dbReference type="PRINTS" id="PR00463">
    <property type="entry name" value="EP450I"/>
</dbReference>
<comment type="caution">
    <text evidence="6">The sequence shown here is derived from an EMBL/GenBank/DDBJ whole genome shotgun (WGS) entry which is preliminary data.</text>
</comment>
<dbReference type="InterPro" id="IPR002401">
    <property type="entry name" value="Cyt_P450_E_grp-I"/>
</dbReference>
<keyword evidence="4 5" id="KW-0408">Iron</keyword>
<dbReference type="PANTHER" id="PTHR24305">
    <property type="entry name" value="CYTOCHROME P450"/>
    <property type="match status" value="1"/>
</dbReference>
<dbReference type="OrthoDB" id="3945418at2759"/>
<feature type="binding site" description="axial binding residue" evidence="5">
    <location>
        <position position="443"/>
    </location>
    <ligand>
        <name>heme</name>
        <dbReference type="ChEBI" id="CHEBI:30413"/>
    </ligand>
    <ligandPart>
        <name>Fe</name>
        <dbReference type="ChEBI" id="CHEBI:18248"/>
    </ligandPart>
</feature>
<dbReference type="InterPro" id="IPR001128">
    <property type="entry name" value="Cyt_P450"/>
</dbReference>
<dbReference type="AlphaFoldDB" id="A0A5Q4BP68"/>
<proteinExistence type="inferred from homology"/>
<keyword evidence="3 5" id="KW-0479">Metal-binding</keyword>
<name>A0A5Q4BP68_9PEZI</name>
<comment type="cofactor">
    <cofactor evidence="5">
        <name>heme</name>
        <dbReference type="ChEBI" id="CHEBI:30413"/>
    </cofactor>
</comment>
<dbReference type="InterPro" id="IPR050121">
    <property type="entry name" value="Cytochrome_P450_monoxygenase"/>
</dbReference>
<dbReference type="PANTHER" id="PTHR24305:SF166">
    <property type="entry name" value="CYTOCHROME P450 12A4, MITOCHONDRIAL-RELATED"/>
    <property type="match status" value="1"/>
</dbReference>
<evidence type="ECO:0000313" key="7">
    <source>
        <dbReference type="Proteomes" id="UP000326340"/>
    </source>
</evidence>